<evidence type="ECO:0000256" key="9">
    <source>
        <dbReference type="SAM" id="Phobius"/>
    </source>
</evidence>
<sequence>MEPAFFIYAFVGGLLAMAVRLPPLAGFLVAGFALNAMGYEMTPELTTIANLGVTLLLFTIGLKLNVRSLLQPVVWGSATAHMVLSSALFLGVLIGLKALGLRLLQDNDWSSMLVLGFALSFSSTVFAVKVLEDRSETSSLYGRIAIGVLIMQDIFAVLFLTASTGQLPSVWALGLLLLIPLAPLIRHLMNRLGHGEMQVLFGFLVALVLGYQLFEWVGVKGDLGALVVGMLLAPHKAAASLARALFNIKELFLVGFFLSIGLLALPTWEHLGVALLIMLVLPLKTVLFMLIFPQFRLRARTTVLATLSLSNFSEFGLIVAALALAQGWLSADWLVILSLAVALSFVVVSILNVFSERLYRRIRPLLPEAPAGRLHPHDRPVELGDAQAIVLGMGKIGRGAYQRLEKHYGLRVLGIDNNESTVERWRAQGFRLLEGDAVDSDFWEKILLSEGIQLVLLAMPHHAGNVFALEQLKGRKFAGKVAAIVEYPDETKPLQKLGADAVFYVYEEAGLALADSVMAASKEA</sequence>
<feature type="transmembrane region" description="Helical" evidence="9">
    <location>
        <begin position="226"/>
        <end position="246"/>
    </location>
</feature>
<dbReference type="PANTHER" id="PTHR42751:SF1">
    <property type="entry name" value="CATION_PROTON ANTIPORTER YBAL-RELATED"/>
    <property type="match status" value="1"/>
</dbReference>
<keyword evidence="7" id="KW-0406">Ion transport</keyword>
<dbReference type="PANTHER" id="PTHR42751">
    <property type="entry name" value="SODIUM/HYDROGEN EXCHANGER FAMILY/TRKA DOMAIN PROTEIN"/>
    <property type="match status" value="1"/>
</dbReference>
<organism evidence="11">
    <name type="scientific">Salinispirillum sp. LH 10-3-1</name>
    <dbReference type="NCBI Taxonomy" id="2952525"/>
    <lineage>
        <taxon>Bacteria</taxon>
        <taxon>Pseudomonadati</taxon>
        <taxon>Pseudomonadota</taxon>
        <taxon>Gammaproteobacteria</taxon>
        <taxon>Oceanospirillales</taxon>
        <taxon>Saccharospirillaceae</taxon>
        <taxon>Salinispirillum</taxon>
    </lineage>
</organism>
<dbReference type="Pfam" id="PF00999">
    <property type="entry name" value="Na_H_Exchanger"/>
    <property type="match status" value="1"/>
</dbReference>
<feature type="transmembrane region" description="Helical" evidence="9">
    <location>
        <begin position="274"/>
        <end position="292"/>
    </location>
</feature>
<feature type="transmembrane region" description="Helical" evidence="9">
    <location>
        <begin position="45"/>
        <end position="66"/>
    </location>
</feature>
<comment type="similarity">
    <text evidence="2">Belongs to the monovalent cation:proton antiporter 2 (CPA2) transporter (TC 2.A.37) family.</text>
</comment>
<evidence type="ECO:0000313" key="11">
    <source>
        <dbReference type="EMBL" id="WLD58618.1"/>
    </source>
</evidence>
<evidence type="ECO:0000259" key="10">
    <source>
        <dbReference type="PROSITE" id="PS51201"/>
    </source>
</evidence>
<dbReference type="SUPFAM" id="SSF51735">
    <property type="entry name" value="NAD(P)-binding Rossmann-fold domains"/>
    <property type="match status" value="1"/>
</dbReference>
<feature type="transmembrane region" description="Helical" evidence="9">
    <location>
        <begin position="73"/>
        <end position="97"/>
    </location>
</feature>
<name>A0AB38YHM9_9GAMM</name>
<evidence type="ECO:0000256" key="3">
    <source>
        <dbReference type="ARBA" id="ARBA00022448"/>
    </source>
</evidence>
<dbReference type="Pfam" id="PF02254">
    <property type="entry name" value="TrkA_N"/>
    <property type="match status" value="1"/>
</dbReference>
<dbReference type="GO" id="GO:0016020">
    <property type="term" value="C:membrane"/>
    <property type="evidence" value="ECO:0007669"/>
    <property type="project" value="UniProtKB-SubCell"/>
</dbReference>
<dbReference type="InterPro" id="IPR006153">
    <property type="entry name" value="Cation/H_exchanger_TM"/>
</dbReference>
<dbReference type="InterPro" id="IPR038770">
    <property type="entry name" value="Na+/solute_symporter_sf"/>
</dbReference>
<feature type="transmembrane region" description="Helical" evidence="9">
    <location>
        <begin position="197"/>
        <end position="214"/>
    </location>
</feature>
<keyword evidence="8 9" id="KW-0472">Membrane</keyword>
<evidence type="ECO:0000256" key="4">
    <source>
        <dbReference type="ARBA" id="ARBA00022449"/>
    </source>
</evidence>
<dbReference type="InterPro" id="IPR003148">
    <property type="entry name" value="RCK_N"/>
</dbReference>
<evidence type="ECO:0000256" key="6">
    <source>
        <dbReference type="ARBA" id="ARBA00022989"/>
    </source>
</evidence>
<dbReference type="GO" id="GO:1902600">
    <property type="term" value="P:proton transmembrane transport"/>
    <property type="evidence" value="ECO:0007669"/>
    <property type="project" value="InterPro"/>
</dbReference>
<gene>
    <name evidence="11" type="ORF">NFC81_02200</name>
</gene>
<feature type="transmembrane region" description="Helical" evidence="9">
    <location>
        <begin position="7"/>
        <end position="33"/>
    </location>
</feature>
<dbReference type="GO" id="GO:0006813">
    <property type="term" value="P:potassium ion transport"/>
    <property type="evidence" value="ECO:0007669"/>
    <property type="project" value="InterPro"/>
</dbReference>
<evidence type="ECO:0000256" key="2">
    <source>
        <dbReference type="ARBA" id="ARBA00005551"/>
    </source>
</evidence>
<dbReference type="Gene3D" id="3.40.50.720">
    <property type="entry name" value="NAD(P)-binding Rossmann-like Domain"/>
    <property type="match status" value="1"/>
</dbReference>
<feature type="transmembrane region" description="Helical" evidence="9">
    <location>
        <begin position="140"/>
        <end position="162"/>
    </location>
</feature>
<feature type="transmembrane region" description="Helical" evidence="9">
    <location>
        <begin position="251"/>
        <end position="268"/>
    </location>
</feature>
<accession>A0AB38YHM9</accession>
<proteinExistence type="inferred from homology"/>
<reference evidence="11" key="1">
    <citation type="submission" date="2022-07" db="EMBL/GenBank/DDBJ databases">
        <title>Complete genome sequence of Salinispirillum sp. LH10-3-1 capable of multiple carbohydrate inversion isolated from a soda lake.</title>
        <authorList>
            <person name="Liu J."/>
            <person name="Zhai Y."/>
            <person name="Zhang H."/>
            <person name="Yang H."/>
            <person name="Qu J."/>
            <person name="Li J."/>
        </authorList>
    </citation>
    <scope>NUCLEOTIDE SEQUENCE</scope>
    <source>
        <strain evidence="11">LH 10-3-1</strain>
    </source>
</reference>
<feature type="transmembrane region" description="Helical" evidence="9">
    <location>
        <begin position="168"/>
        <end position="185"/>
    </location>
</feature>
<dbReference type="GO" id="GO:0015297">
    <property type="term" value="F:antiporter activity"/>
    <property type="evidence" value="ECO:0007669"/>
    <property type="project" value="UniProtKB-KW"/>
</dbReference>
<dbReference type="EMBL" id="CP101717">
    <property type="protein sequence ID" value="WLD58618.1"/>
    <property type="molecule type" value="Genomic_DNA"/>
</dbReference>
<evidence type="ECO:0000256" key="1">
    <source>
        <dbReference type="ARBA" id="ARBA00004141"/>
    </source>
</evidence>
<feature type="transmembrane region" description="Helical" evidence="9">
    <location>
        <begin position="304"/>
        <end position="327"/>
    </location>
</feature>
<dbReference type="RefSeq" id="WP_304995904.1">
    <property type="nucleotide sequence ID" value="NZ_CP101717.1"/>
</dbReference>
<evidence type="ECO:0000256" key="8">
    <source>
        <dbReference type="ARBA" id="ARBA00023136"/>
    </source>
</evidence>
<dbReference type="PROSITE" id="PS51201">
    <property type="entry name" value="RCK_N"/>
    <property type="match status" value="1"/>
</dbReference>
<comment type="subcellular location">
    <subcellularLocation>
        <location evidence="1">Membrane</location>
        <topology evidence="1">Multi-pass membrane protein</topology>
    </subcellularLocation>
</comment>
<protein>
    <submittedName>
        <fullName evidence="11">Cation:proton antiporter</fullName>
    </submittedName>
</protein>
<evidence type="ECO:0000256" key="7">
    <source>
        <dbReference type="ARBA" id="ARBA00023065"/>
    </source>
</evidence>
<keyword evidence="5 9" id="KW-0812">Transmembrane</keyword>
<keyword evidence="6 9" id="KW-1133">Transmembrane helix</keyword>
<dbReference type="AlphaFoldDB" id="A0AB38YHM9"/>
<dbReference type="Gene3D" id="1.20.1530.20">
    <property type="match status" value="1"/>
</dbReference>
<dbReference type="InterPro" id="IPR036291">
    <property type="entry name" value="NAD(P)-bd_dom_sf"/>
</dbReference>
<evidence type="ECO:0000256" key="5">
    <source>
        <dbReference type="ARBA" id="ARBA00022692"/>
    </source>
</evidence>
<feature type="transmembrane region" description="Helical" evidence="9">
    <location>
        <begin position="109"/>
        <end position="128"/>
    </location>
</feature>
<keyword evidence="4" id="KW-0050">Antiport</keyword>
<keyword evidence="3" id="KW-0813">Transport</keyword>
<feature type="transmembrane region" description="Helical" evidence="9">
    <location>
        <begin position="333"/>
        <end position="354"/>
    </location>
</feature>
<feature type="domain" description="RCK N-terminal" evidence="10">
    <location>
        <begin position="385"/>
        <end position="503"/>
    </location>
</feature>